<dbReference type="InterPro" id="IPR022742">
    <property type="entry name" value="Hydrolase_4"/>
</dbReference>
<name>A0A383BT67_9ZZZZ</name>
<dbReference type="InterPro" id="IPR051044">
    <property type="entry name" value="MAG_DAG_Lipase"/>
</dbReference>
<dbReference type="SUPFAM" id="SSF53474">
    <property type="entry name" value="alpha/beta-Hydrolases"/>
    <property type="match status" value="1"/>
</dbReference>
<protein>
    <recommendedName>
        <fullName evidence="1">Serine aminopeptidase S33 domain-containing protein</fullName>
    </recommendedName>
</protein>
<accession>A0A383BT67</accession>
<feature type="domain" description="Serine aminopeptidase S33" evidence="1">
    <location>
        <begin position="16"/>
        <end position="217"/>
    </location>
</feature>
<dbReference type="PIRSF" id="PIRSF017388">
    <property type="entry name" value="Esterase_lipase"/>
    <property type="match status" value="1"/>
</dbReference>
<dbReference type="EMBL" id="UINC01202615">
    <property type="protein sequence ID" value="SVE22505.1"/>
    <property type="molecule type" value="Genomic_DNA"/>
</dbReference>
<dbReference type="InterPro" id="IPR029058">
    <property type="entry name" value="AB_hydrolase_fold"/>
</dbReference>
<dbReference type="InterPro" id="IPR012354">
    <property type="entry name" value="Esterase_lipase"/>
</dbReference>
<dbReference type="PANTHER" id="PTHR11614">
    <property type="entry name" value="PHOSPHOLIPASE-RELATED"/>
    <property type="match status" value="1"/>
</dbReference>
<feature type="non-terminal residue" evidence="2">
    <location>
        <position position="220"/>
    </location>
</feature>
<organism evidence="2">
    <name type="scientific">marine metagenome</name>
    <dbReference type="NCBI Taxonomy" id="408172"/>
    <lineage>
        <taxon>unclassified sequences</taxon>
        <taxon>metagenomes</taxon>
        <taxon>ecological metagenomes</taxon>
    </lineage>
</organism>
<dbReference type="Pfam" id="PF12146">
    <property type="entry name" value="Hydrolase_4"/>
    <property type="match status" value="1"/>
</dbReference>
<evidence type="ECO:0000259" key="1">
    <source>
        <dbReference type="Pfam" id="PF12146"/>
    </source>
</evidence>
<evidence type="ECO:0000313" key="2">
    <source>
        <dbReference type="EMBL" id="SVE22505.1"/>
    </source>
</evidence>
<gene>
    <name evidence="2" type="ORF">METZ01_LOCUS475359</name>
</gene>
<dbReference type="GO" id="GO:0052689">
    <property type="term" value="F:carboxylic ester hydrolase activity"/>
    <property type="evidence" value="ECO:0007669"/>
    <property type="project" value="InterPro"/>
</dbReference>
<sequence length="220" mass="25262">MDYFDTDNYKFNTESQNGIYIIHGFTNSTYETKDLAEYLGKQGFYTQAINLPGHGTTPEDCNRVKFTDWIEYTEQGVADMSAQCDNIYVIGISMGSVLALHLSSIFPLNAAVFASTVLKFKDPFSIHILTPLFYRLLPFRDKRKSYPKNIRHKIYSLGYQDWPMSAVNEMRKLTNQVKQTLPNVKCPAMVIHSDRDKLSIPDNISLVYDNISSEIKEKFI</sequence>
<reference evidence="2" key="1">
    <citation type="submission" date="2018-05" db="EMBL/GenBank/DDBJ databases">
        <authorList>
            <person name="Lanie J.A."/>
            <person name="Ng W.-L."/>
            <person name="Kazmierczak K.M."/>
            <person name="Andrzejewski T.M."/>
            <person name="Davidsen T.M."/>
            <person name="Wayne K.J."/>
            <person name="Tettelin H."/>
            <person name="Glass J.I."/>
            <person name="Rusch D."/>
            <person name="Podicherti R."/>
            <person name="Tsui H.-C.T."/>
            <person name="Winkler M.E."/>
        </authorList>
    </citation>
    <scope>NUCLEOTIDE SEQUENCE</scope>
</reference>
<proteinExistence type="predicted"/>
<dbReference type="Gene3D" id="3.40.50.1820">
    <property type="entry name" value="alpha/beta hydrolase"/>
    <property type="match status" value="1"/>
</dbReference>
<dbReference type="AlphaFoldDB" id="A0A383BT67"/>